<dbReference type="AlphaFoldDB" id="A0A0M3HIN7"/>
<dbReference type="WBParaSite" id="ALUE_0000138201-mRNA-1">
    <property type="protein sequence ID" value="ALUE_0000138201-mRNA-1"/>
    <property type="gene ID" value="ALUE_0000138201"/>
</dbReference>
<evidence type="ECO:0000313" key="1">
    <source>
        <dbReference type="Proteomes" id="UP000036681"/>
    </source>
</evidence>
<evidence type="ECO:0000313" key="2">
    <source>
        <dbReference type="WBParaSite" id="ALUE_0000138201-mRNA-1"/>
    </source>
</evidence>
<protein>
    <submittedName>
        <fullName evidence="2">Flagellar protein FliT</fullName>
    </submittedName>
</protein>
<keyword evidence="1" id="KW-1185">Reference proteome</keyword>
<reference evidence="2" key="1">
    <citation type="submission" date="2017-02" db="UniProtKB">
        <authorList>
            <consortium name="WormBaseParasite"/>
        </authorList>
    </citation>
    <scope>IDENTIFICATION</scope>
</reference>
<name>A0A0M3HIN7_ASCLU</name>
<organism evidence="1 2">
    <name type="scientific">Ascaris lumbricoides</name>
    <name type="common">Giant roundworm</name>
    <dbReference type="NCBI Taxonomy" id="6252"/>
    <lineage>
        <taxon>Eukaryota</taxon>
        <taxon>Metazoa</taxon>
        <taxon>Ecdysozoa</taxon>
        <taxon>Nematoda</taxon>
        <taxon>Chromadorea</taxon>
        <taxon>Rhabditida</taxon>
        <taxon>Spirurina</taxon>
        <taxon>Ascaridomorpha</taxon>
        <taxon>Ascaridoidea</taxon>
        <taxon>Ascarididae</taxon>
        <taxon>Ascaris</taxon>
    </lineage>
</organism>
<accession>A0A0M3HIN7</accession>
<sequence length="49" mass="5471">MSTTSNEASRLFDALLRQYVSWSNCEQLNGIDNTISALQKADTDASKYL</sequence>
<proteinExistence type="predicted"/>
<dbReference type="Proteomes" id="UP000036681">
    <property type="component" value="Unplaced"/>
</dbReference>